<name>A0A0A9X6Z4_LYGHE</name>
<accession>A0A0A9X6Z4</accession>
<dbReference type="EMBL" id="GBHO01027847">
    <property type="protein sequence ID" value="JAG15757.1"/>
    <property type="molecule type" value="Transcribed_RNA"/>
</dbReference>
<dbReference type="AlphaFoldDB" id="A0A0A9X6Z4"/>
<evidence type="ECO:0000313" key="2">
    <source>
        <dbReference type="EMBL" id="JAG15759.1"/>
    </source>
</evidence>
<sequence>MSQERDWAICSQEKSGVSNNIITVHSLYAQNDEYLFENPKEWLKDDLFHSVSVCRSPELAVTLGSVPVRGMIDSGAVYSCVSEEWVNENRGKLQILSRLPVSKVHVVGAVGNKSPSVKEQNY</sequence>
<proteinExistence type="predicted"/>
<dbReference type="EMBL" id="GBHO01027845">
    <property type="protein sequence ID" value="JAG15759.1"/>
    <property type="molecule type" value="Transcribed_RNA"/>
</dbReference>
<reference evidence="2" key="2">
    <citation type="submission" date="2014-07" db="EMBL/GenBank/DDBJ databases">
        <authorList>
            <person name="Hull J."/>
        </authorList>
    </citation>
    <scope>NUCLEOTIDE SEQUENCE</scope>
</reference>
<dbReference type="SUPFAM" id="SSF50630">
    <property type="entry name" value="Acid proteases"/>
    <property type="match status" value="1"/>
</dbReference>
<organism evidence="2">
    <name type="scientific">Lygus hesperus</name>
    <name type="common">Western plant bug</name>
    <dbReference type="NCBI Taxonomy" id="30085"/>
    <lineage>
        <taxon>Eukaryota</taxon>
        <taxon>Metazoa</taxon>
        <taxon>Ecdysozoa</taxon>
        <taxon>Arthropoda</taxon>
        <taxon>Hexapoda</taxon>
        <taxon>Insecta</taxon>
        <taxon>Pterygota</taxon>
        <taxon>Neoptera</taxon>
        <taxon>Paraneoptera</taxon>
        <taxon>Hemiptera</taxon>
        <taxon>Heteroptera</taxon>
        <taxon>Panheteroptera</taxon>
        <taxon>Cimicomorpha</taxon>
        <taxon>Miridae</taxon>
        <taxon>Mirini</taxon>
        <taxon>Lygus</taxon>
    </lineage>
</organism>
<dbReference type="InterPro" id="IPR021109">
    <property type="entry name" value="Peptidase_aspartic_dom_sf"/>
</dbReference>
<protein>
    <submittedName>
        <fullName evidence="2">Inositol monophosphatase 1</fullName>
    </submittedName>
</protein>
<evidence type="ECO:0000313" key="1">
    <source>
        <dbReference type="EMBL" id="JAG15757.1"/>
    </source>
</evidence>
<gene>
    <name evidence="2" type="primary">impa1_3</name>
    <name evidence="1" type="synonym">impa1_0</name>
    <name evidence="2" type="ORF">CM83_60837</name>
    <name evidence="1" type="ORF">CM83_60840</name>
</gene>
<reference evidence="2" key="1">
    <citation type="journal article" date="2014" name="PLoS ONE">
        <title>Transcriptome-Based Identification of ABC Transporters in the Western Tarnished Plant Bug Lygus hesperus.</title>
        <authorList>
            <person name="Hull J.J."/>
            <person name="Chaney K."/>
            <person name="Geib S.M."/>
            <person name="Fabrick J.A."/>
            <person name="Brent C.S."/>
            <person name="Walsh D."/>
            <person name="Lavine L.C."/>
        </authorList>
    </citation>
    <scope>NUCLEOTIDE SEQUENCE</scope>
</reference>